<dbReference type="EMBL" id="ASPP01015771">
    <property type="protein sequence ID" value="ETO17923.1"/>
    <property type="molecule type" value="Genomic_DNA"/>
</dbReference>
<keyword evidence="3" id="KW-1185">Reference proteome</keyword>
<dbReference type="Proteomes" id="UP000023152">
    <property type="component" value="Unassembled WGS sequence"/>
</dbReference>
<dbReference type="Gene3D" id="2.30.29.30">
    <property type="entry name" value="Pleckstrin-homology domain (PH domain)/Phosphotyrosine-binding domain (PTB)"/>
    <property type="match status" value="1"/>
</dbReference>
<proteinExistence type="predicted"/>
<comment type="caution">
    <text evidence="2">The sequence shown here is derived from an EMBL/GenBank/DDBJ whole genome shotgun (WGS) entry which is preliminary data.</text>
</comment>
<dbReference type="SUPFAM" id="SSF50729">
    <property type="entry name" value="PH domain-like"/>
    <property type="match status" value="1"/>
</dbReference>
<keyword evidence="1" id="KW-1133">Transmembrane helix</keyword>
<feature type="transmembrane region" description="Helical" evidence="1">
    <location>
        <begin position="176"/>
        <end position="197"/>
    </location>
</feature>
<accession>X6MVB7</accession>
<evidence type="ECO:0008006" key="4">
    <source>
        <dbReference type="Google" id="ProtNLM"/>
    </source>
</evidence>
<sequence length="198" mass="22812">FCGVLQRKLFKNKLDLARPHRMVYRTSNIRYLEGQGTKDKEGFVILCNDLVILTALPSKGAKLLAILPTYELRVVYNTPLPVKANVVDGEHRFGIITQNKKFEPESLEWGFITFFCKSKKQVDAWTSAIESAIDEEEHNLHPTNPVDLLLRLLKKETSVEGKDEHMHIKDPDIIKVFLFFYFILFISLLSTNLSIFID</sequence>
<gene>
    <name evidence="2" type="ORF">RFI_19382</name>
</gene>
<protein>
    <recommendedName>
        <fullName evidence="4">PH domain-containing protein</fullName>
    </recommendedName>
</protein>
<organism evidence="2 3">
    <name type="scientific">Reticulomyxa filosa</name>
    <dbReference type="NCBI Taxonomy" id="46433"/>
    <lineage>
        <taxon>Eukaryota</taxon>
        <taxon>Sar</taxon>
        <taxon>Rhizaria</taxon>
        <taxon>Retaria</taxon>
        <taxon>Foraminifera</taxon>
        <taxon>Monothalamids</taxon>
        <taxon>Reticulomyxidae</taxon>
        <taxon>Reticulomyxa</taxon>
    </lineage>
</organism>
<name>X6MVB7_RETFI</name>
<keyword evidence="1" id="KW-0812">Transmembrane</keyword>
<keyword evidence="1" id="KW-0472">Membrane</keyword>
<evidence type="ECO:0000256" key="1">
    <source>
        <dbReference type="SAM" id="Phobius"/>
    </source>
</evidence>
<dbReference type="AlphaFoldDB" id="X6MVB7"/>
<dbReference type="InterPro" id="IPR011993">
    <property type="entry name" value="PH-like_dom_sf"/>
</dbReference>
<evidence type="ECO:0000313" key="2">
    <source>
        <dbReference type="EMBL" id="ETO17923.1"/>
    </source>
</evidence>
<reference evidence="2 3" key="1">
    <citation type="journal article" date="2013" name="Curr. Biol.">
        <title>The Genome of the Foraminiferan Reticulomyxa filosa.</title>
        <authorList>
            <person name="Glockner G."/>
            <person name="Hulsmann N."/>
            <person name="Schleicher M."/>
            <person name="Noegel A.A."/>
            <person name="Eichinger L."/>
            <person name="Gallinger C."/>
            <person name="Pawlowski J."/>
            <person name="Sierra R."/>
            <person name="Euteneuer U."/>
            <person name="Pillet L."/>
            <person name="Moustafa A."/>
            <person name="Platzer M."/>
            <person name="Groth M."/>
            <person name="Szafranski K."/>
            <person name="Schliwa M."/>
        </authorList>
    </citation>
    <scope>NUCLEOTIDE SEQUENCE [LARGE SCALE GENOMIC DNA]</scope>
</reference>
<evidence type="ECO:0000313" key="3">
    <source>
        <dbReference type="Proteomes" id="UP000023152"/>
    </source>
</evidence>
<feature type="non-terminal residue" evidence="2">
    <location>
        <position position="1"/>
    </location>
</feature>